<organism evidence="1 2">
    <name type="scientific">Candidatus Gottesmanbacteria bacterium RIFCSPHIGHO2_01_FULL_39_10</name>
    <dbReference type="NCBI Taxonomy" id="1798375"/>
    <lineage>
        <taxon>Bacteria</taxon>
        <taxon>Candidatus Gottesmaniibacteriota</taxon>
    </lineage>
</organism>
<dbReference type="AlphaFoldDB" id="A0A1F5ZNK6"/>
<name>A0A1F5ZNK6_9BACT</name>
<protein>
    <recommendedName>
        <fullName evidence="3">Baseplate protein J-like domain-containing protein</fullName>
    </recommendedName>
</protein>
<sequence length="684" mass="77844">MRLPFFRKQVNKNKPFFGLFLKEKEGTGLIMKSENSNLILLDQEKFAYSNGWEHLTEDIDEIILKLEQRTKVQVHETIFFIYSHFIDEKTKEIKKPFLAKIKELVKNLNLKALGYIECYEAVLHYLEKKEELPLTGVLVELDKANLSVFIYKRGELAYSKVLAHTDNLIDDLLTCFSEIKGKFLLPSRIILYDSKDMDNESTEIVTYRWSEELFVQLPRVEVIKEHELIQGLLGVFAEQFGKQATNIEFKETRPRSEILGFVIGGDVAEARKPALTTEVQPPVSNPVFISIKNLIRDMSEKLTRLPKLFSKRWTVALGLILIGVGLLLNEYFFHKAELTLFLPAQTIKKEFELSSADLKIKIDEKIVNLTDSKPTTGKKEIGEKARGSITVHNFDDKEKTFVKGTIFETGNLKFVLDQDVKLASASVVTINGGLVKQPGKAKSSVTAEVIGPQSNISSGKQFKTGDFPVSLYFAINENSFAGGTKKDVKTVAKKDLDDLKKTVQELAKKQKSDKIDQTPTQSGQEKIDKKILEQLTETSFTEEKFDKEVGEESDTIKLDAKIELKIYSYQEDELKKFLANNLADQLEKGFVLQKDKLTYKLEEAEKNDSEVLLKMAVNGQTIKDIPNNEVIKLVRGVNREAVEKLLKNKFKVEGFNLEIEPKIIFLQNRMPFFGKNISLKISSL</sequence>
<proteinExistence type="predicted"/>
<evidence type="ECO:0000313" key="1">
    <source>
        <dbReference type="EMBL" id="OGG14011.1"/>
    </source>
</evidence>
<gene>
    <name evidence="1" type="ORF">A2773_00515</name>
</gene>
<comment type="caution">
    <text evidence="1">The sequence shown here is derived from an EMBL/GenBank/DDBJ whole genome shotgun (WGS) entry which is preliminary data.</text>
</comment>
<dbReference type="EMBL" id="MFJE01000029">
    <property type="protein sequence ID" value="OGG14011.1"/>
    <property type="molecule type" value="Genomic_DNA"/>
</dbReference>
<evidence type="ECO:0000313" key="2">
    <source>
        <dbReference type="Proteomes" id="UP000177383"/>
    </source>
</evidence>
<accession>A0A1F5ZNK6</accession>
<dbReference type="STRING" id="1798375.A2773_00515"/>
<dbReference type="Proteomes" id="UP000177383">
    <property type="component" value="Unassembled WGS sequence"/>
</dbReference>
<reference evidence="1 2" key="1">
    <citation type="journal article" date="2016" name="Nat. Commun.">
        <title>Thousands of microbial genomes shed light on interconnected biogeochemical processes in an aquifer system.</title>
        <authorList>
            <person name="Anantharaman K."/>
            <person name="Brown C.T."/>
            <person name="Hug L.A."/>
            <person name="Sharon I."/>
            <person name="Castelle C.J."/>
            <person name="Probst A.J."/>
            <person name="Thomas B.C."/>
            <person name="Singh A."/>
            <person name="Wilkins M.J."/>
            <person name="Karaoz U."/>
            <person name="Brodie E.L."/>
            <person name="Williams K.H."/>
            <person name="Hubbard S.S."/>
            <person name="Banfield J.F."/>
        </authorList>
    </citation>
    <scope>NUCLEOTIDE SEQUENCE [LARGE SCALE GENOMIC DNA]</scope>
</reference>
<evidence type="ECO:0008006" key="3">
    <source>
        <dbReference type="Google" id="ProtNLM"/>
    </source>
</evidence>